<organism evidence="1 2">
    <name type="scientific">Trichuris muris</name>
    <name type="common">Mouse whipworm</name>
    <dbReference type="NCBI Taxonomy" id="70415"/>
    <lineage>
        <taxon>Eukaryota</taxon>
        <taxon>Metazoa</taxon>
        <taxon>Ecdysozoa</taxon>
        <taxon>Nematoda</taxon>
        <taxon>Enoplea</taxon>
        <taxon>Dorylaimia</taxon>
        <taxon>Trichinellida</taxon>
        <taxon>Trichuridae</taxon>
        <taxon>Trichuris</taxon>
    </lineage>
</organism>
<proteinExistence type="predicted"/>
<protein>
    <submittedName>
        <fullName evidence="2">Uncharacterized protein</fullName>
    </submittedName>
</protein>
<accession>A0A5S6QAP9</accession>
<evidence type="ECO:0000313" key="1">
    <source>
        <dbReference type="Proteomes" id="UP000046395"/>
    </source>
</evidence>
<keyword evidence="1" id="KW-1185">Reference proteome</keyword>
<sequence>MSSLKAEVLTKTGNSSSNNCSTKSVATISGTFAVCPHAAVTRIANDSLTKDSAEQQLLGDHLCMNKPEGSFRACHLNYTHASSGCMWRGKDGVSSLDSLPPKQICLLFLCSNDRKIDQLAIVACFSAEALPINMAVGADKEVQD</sequence>
<name>A0A5S6QAP9_TRIMR</name>
<reference evidence="2" key="1">
    <citation type="submission" date="2019-12" db="UniProtKB">
        <authorList>
            <consortium name="WormBaseParasite"/>
        </authorList>
    </citation>
    <scope>IDENTIFICATION</scope>
</reference>
<dbReference type="AlphaFoldDB" id="A0A5S6QAP9"/>
<dbReference type="WBParaSite" id="TMUE_1000004268.1">
    <property type="protein sequence ID" value="TMUE_1000004268.1"/>
    <property type="gene ID" value="WBGene00289666"/>
</dbReference>
<evidence type="ECO:0000313" key="2">
    <source>
        <dbReference type="WBParaSite" id="TMUE_1000004268.1"/>
    </source>
</evidence>
<dbReference type="Proteomes" id="UP000046395">
    <property type="component" value="Unassembled WGS sequence"/>
</dbReference>